<reference evidence="2 3" key="1">
    <citation type="submission" date="2006-08" db="EMBL/GenBank/DDBJ databases">
        <title>Complete sequence of Maricaulis maris MCS10.</title>
        <authorList>
            <consortium name="US DOE Joint Genome Institute"/>
            <person name="Copeland A."/>
            <person name="Lucas S."/>
            <person name="Lapidus A."/>
            <person name="Barry K."/>
            <person name="Detter J.C."/>
            <person name="Glavina del Rio T."/>
            <person name="Hammon N."/>
            <person name="Israni S."/>
            <person name="Dalin E."/>
            <person name="Tice H."/>
            <person name="Pitluck S."/>
            <person name="Saunders E."/>
            <person name="Brettin T."/>
            <person name="Bruce D."/>
            <person name="Han C."/>
            <person name="Tapia R."/>
            <person name="Gilna P."/>
            <person name="Schmutz J."/>
            <person name="Larimer F."/>
            <person name="Land M."/>
            <person name="Hauser L."/>
            <person name="Kyrpides N."/>
            <person name="Mikhailova N."/>
            <person name="Viollier P."/>
            <person name="Stephens C."/>
            <person name="Richardson P."/>
        </authorList>
    </citation>
    <scope>NUCLEOTIDE SEQUENCE [LARGE SCALE GENOMIC DNA]</scope>
    <source>
        <strain evidence="2 3">MCS10</strain>
    </source>
</reference>
<name>Q0AQT1_MARMM</name>
<evidence type="ECO:0000313" key="2">
    <source>
        <dbReference type="EMBL" id="ABI65356.1"/>
    </source>
</evidence>
<dbReference type="PANTHER" id="PTHR30469:SF15">
    <property type="entry name" value="HLYD FAMILY OF SECRETION PROTEINS"/>
    <property type="match status" value="1"/>
</dbReference>
<dbReference type="OrthoDB" id="9813967at2"/>
<accession>Q0AQT1</accession>
<dbReference type="STRING" id="394221.Mmar10_1063"/>
<dbReference type="PANTHER" id="PTHR30469">
    <property type="entry name" value="MULTIDRUG RESISTANCE PROTEIN MDTA"/>
    <property type="match status" value="1"/>
</dbReference>
<organism evidence="2 3">
    <name type="scientific">Maricaulis maris (strain MCS10)</name>
    <name type="common">Caulobacter maris</name>
    <dbReference type="NCBI Taxonomy" id="394221"/>
    <lineage>
        <taxon>Bacteria</taxon>
        <taxon>Pseudomonadati</taxon>
        <taxon>Pseudomonadota</taxon>
        <taxon>Alphaproteobacteria</taxon>
        <taxon>Maricaulales</taxon>
        <taxon>Maricaulaceae</taxon>
        <taxon>Maricaulis</taxon>
    </lineage>
</organism>
<dbReference type="eggNOG" id="COG0845">
    <property type="taxonomic scope" value="Bacteria"/>
</dbReference>
<sequence precursor="true">MSLYKRRLGAGAAVSLAALLVAILVFGVTALRAEANLVAAAPTPISVSVITASHDPQASIAEFFPGLIAARRQSALGFERAGRIDRVLVDVGDRVVAGDVLARLDVRAVQAQIAAAEAQTAEAAAQTALASETESRQAQLLERGHISQQRFDEVRTSTRAALARQNAAAAAADALRVQLDLSLMVAPFDGVVTARRSDEGAIASPGQPLLELVELDQLEINVGLPQSVAGDFSPGDPALFMVNGRGEPVTARFRASSSVVDR</sequence>
<protein>
    <submittedName>
        <fullName evidence="2">Uncharacterized protein</fullName>
    </submittedName>
</protein>
<proteinExistence type="inferred from homology"/>
<evidence type="ECO:0000256" key="1">
    <source>
        <dbReference type="ARBA" id="ARBA00009477"/>
    </source>
</evidence>
<dbReference type="Gene3D" id="2.40.50.100">
    <property type="match status" value="1"/>
</dbReference>
<dbReference type="Proteomes" id="UP000001964">
    <property type="component" value="Chromosome"/>
</dbReference>
<keyword evidence="3" id="KW-1185">Reference proteome</keyword>
<dbReference type="GO" id="GO:1990281">
    <property type="term" value="C:efflux pump complex"/>
    <property type="evidence" value="ECO:0007669"/>
    <property type="project" value="TreeGrafter"/>
</dbReference>
<dbReference type="NCBIfam" id="TIGR01730">
    <property type="entry name" value="RND_mfp"/>
    <property type="match status" value="1"/>
</dbReference>
<dbReference type="HOGENOM" id="CLU_1060919_0_0_5"/>
<dbReference type="AlphaFoldDB" id="Q0AQT1"/>
<dbReference type="EMBL" id="CP000449">
    <property type="protein sequence ID" value="ABI65356.1"/>
    <property type="molecule type" value="Genomic_DNA"/>
</dbReference>
<gene>
    <name evidence="2" type="ordered locus">Mmar10_1063</name>
</gene>
<dbReference type="GO" id="GO:0015562">
    <property type="term" value="F:efflux transmembrane transporter activity"/>
    <property type="evidence" value="ECO:0007669"/>
    <property type="project" value="TreeGrafter"/>
</dbReference>
<dbReference type="Gene3D" id="1.10.287.470">
    <property type="entry name" value="Helix hairpin bin"/>
    <property type="match status" value="1"/>
</dbReference>
<comment type="similarity">
    <text evidence="1">Belongs to the membrane fusion protein (MFP) (TC 8.A.1) family.</text>
</comment>
<evidence type="ECO:0000313" key="3">
    <source>
        <dbReference type="Proteomes" id="UP000001964"/>
    </source>
</evidence>
<dbReference type="Gene3D" id="2.40.30.170">
    <property type="match status" value="1"/>
</dbReference>
<dbReference type="KEGG" id="mmr:Mmar10_1063"/>
<dbReference type="InterPro" id="IPR006143">
    <property type="entry name" value="RND_pump_MFP"/>
</dbReference>
<dbReference type="SUPFAM" id="SSF111369">
    <property type="entry name" value="HlyD-like secretion proteins"/>
    <property type="match status" value="1"/>
</dbReference>
<dbReference type="RefSeq" id="WP_011643003.1">
    <property type="nucleotide sequence ID" value="NC_008347.1"/>
</dbReference>